<feature type="domain" description="YhcG PDDEXK nuclease" evidence="1">
    <location>
        <begin position="189"/>
        <end position="339"/>
    </location>
</feature>
<dbReference type="InterPro" id="IPR041527">
    <property type="entry name" value="YhcG_N"/>
</dbReference>
<sequence>MPAKPKPRTLAPKPAAPAAPLLADLRELILTAREAVARTVNAGLTLLYWEIGTRIRRDILQEKRAEYGEQILSALSAKLEAEFGRGFGERNLARMVRFAEAFPDRQILTSLMSKLGWTHFLHIVRLDDPLQRDFYAEMCRMENWSTRTLEQKIKSMLYERTAISKKPDKLIKQELAALRSEDKLTPDLVFRDPYILDFLGLKDTYAEKDVEAAILREVESFILELGIGFAFLERQKRMQIDAKDYYLDLLFYHRKLKRLVAIDLKLGDFEAADKGQMELYLGWLKRHAVEPGEEAPLGMILCAGKNDEHVELLELASSGIHVATYWTQLLPKKQLERKLHQAVVRARQRLTLSDGKAGKKTTRKAQ</sequence>
<evidence type="ECO:0000313" key="3">
    <source>
        <dbReference type="EMBL" id="MFC5453701.1"/>
    </source>
</evidence>
<organism evidence="3 4">
    <name type="scientific">Prosthecobacter fluviatilis</name>
    <dbReference type="NCBI Taxonomy" id="445931"/>
    <lineage>
        <taxon>Bacteria</taxon>
        <taxon>Pseudomonadati</taxon>
        <taxon>Verrucomicrobiota</taxon>
        <taxon>Verrucomicrobiia</taxon>
        <taxon>Verrucomicrobiales</taxon>
        <taxon>Verrucomicrobiaceae</taxon>
        <taxon>Prosthecobacter</taxon>
    </lineage>
</organism>
<evidence type="ECO:0000259" key="2">
    <source>
        <dbReference type="Pfam" id="PF17761"/>
    </source>
</evidence>
<dbReference type="RefSeq" id="WP_377163031.1">
    <property type="nucleotide sequence ID" value="NZ_JBHSMQ010000001.1"/>
</dbReference>
<dbReference type="InterPro" id="IPR053148">
    <property type="entry name" value="PD-DEXK-like_domain"/>
</dbReference>
<dbReference type="InterPro" id="IPR009362">
    <property type="entry name" value="YhcG_C"/>
</dbReference>
<proteinExistence type="predicted"/>
<dbReference type="Proteomes" id="UP001596052">
    <property type="component" value="Unassembled WGS sequence"/>
</dbReference>
<feature type="domain" description="YhcG N-terminal" evidence="2">
    <location>
        <begin position="25"/>
        <end position="160"/>
    </location>
</feature>
<dbReference type="PANTHER" id="PTHR30547">
    <property type="entry name" value="UNCHARACTERIZED PROTEIN YHCG-RELATED"/>
    <property type="match status" value="1"/>
</dbReference>
<keyword evidence="4" id="KW-1185">Reference proteome</keyword>
<evidence type="ECO:0000259" key="1">
    <source>
        <dbReference type="Pfam" id="PF06250"/>
    </source>
</evidence>
<gene>
    <name evidence="3" type="ORF">ACFQDI_02435</name>
</gene>
<name>A0ABW0KLB9_9BACT</name>
<evidence type="ECO:0000313" key="4">
    <source>
        <dbReference type="Proteomes" id="UP001596052"/>
    </source>
</evidence>
<accession>A0ABW0KLB9</accession>
<dbReference type="EMBL" id="JBHSMQ010000001">
    <property type="protein sequence ID" value="MFC5453701.1"/>
    <property type="molecule type" value="Genomic_DNA"/>
</dbReference>
<dbReference type="Pfam" id="PF06250">
    <property type="entry name" value="YhcG_C"/>
    <property type="match status" value="1"/>
</dbReference>
<protein>
    <submittedName>
        <fullName evidence="3">YhcG family protein</fullName>
    </submittedName>
</protein>
<dbReference type="Gene3D" id="3.40.1350.10">
    <property type="match status" value="1"/>
</dbReference>
<reference evidence="4" key="1">
    <citation type="journal article" date="2019" name="Int. J. Syst. Evol. Microbiol.">
        <title>The Global Catalogue of Microorganisms (GCM) 10K type strain sequencing project: providing services to taxonomists for standard genome sequencing and annotation.</title>
        <authorList>
            <consortium name="The Broad Institute Genomics Platform"/>
            <consortium name="The Broad Institute Genome Sequencing Center for Infectious Disease"/>
            <person name="Wu L."/>
            <person name="Ma J."/>
        </authorList>
    </citation>
    <scope>NUCLEOTIDE SEQUENCE [LARGE SCALE GENOMIC DNA]</scope>
    <source>
        <strain evidence="4">CGMCC 4.1469</strain>
    </source>
</reference>
<dbReference type="Pfam" id="PF17761">
    <property type="entry name" value="DUF1016_N"/>
    <property type="match status" value="1"/>
</dbReference>
<dbReference type="PANTHER" id="PTHR30547:SF5">
    <property type="entry name" value="NUCLEASE YHCG-RELATED"/>
    <property type="match status" value="1"/>
</dbReference>
<dbReference type="InterPro" id="IPR011856">
    <property type="entry name" value="tRNA_endonuc-like_dom_sf"/>
</dbReference>
<comment type="caution">
    <text evidence="3">The sequence shown here is derived from an EMBL/GenBank/DDBJ whole genome shotgun (WGS) entry which is preliminary data.</text>
</comment>